<sequence length="488" mass="56124">MSDFAFHDTVNSTEVLVNNFLEFNKLNENKNENIIFDDDNKQIYKQIYEELKKLKLTENEIRFALTIINKIEGKTLLKQNGGDGDGDDLIKINTADGVTTVTITKRNKFLYYVLNIFFMLITFSIIKSFFQNTIQLNMKLIEDNVNQLNSALAKPNQHVDKMNSLINSLWELQGGNELATEVMLKNIKPLELPLELDSNNGMVEYNGMFTNLKNLYIKTKTILQFEPTEHFPDVKKLYTILDTATSDLKGLLSTEKGILTNLLNVFQGLDETQQKIMLYKQIVNFLPIVIASTNLEISSVVNLTSNIQSLLYGLFFRMSVMLAISTFIHTHGNKFIEPITDRKETLSLEDYNKLLKGEIKEQNKKALTILNSIFSGSNLSIPDKKMITEEIMNGLDFSKFTNLQQFTTSITAAVQEIVDELPDNNTLLLTNEEEEKNTGGKTRRKIRRNKKAKTKKRKVNKKTTKKKMKAKKKTKMNRKKSKRRRNKK</sequence>
<evidence type="ECO:0000313" key="3">
    <source>
        <dbReference type="EMBL" id="QHT93771.1"/>
    </source>
</evidence>
<keyword evidence="2" id="KW-0472">Membrane</keyword>
<feature type="transmembrane region" description="Helical" evidence="2">
    <location>
        <begin position="109"/>
        <end position="130"/>
    </location>
</feature>
<keyword evidence="2" id="KW-0812">Transmembrane</keyword>
<name>A0A6C0IKL0_9ZZZZ</name>
<evidence type="ECO:0000256" key="1">
    <source>
        <dbReference type="SAM" id="MobiDB-lite"/>
    </source>
</evidence>
<accession>A0A6C0IKL0</accession>
<protein>
    <submittedName>
        <fullName evidence="3">Uncharacterized protein</fullName>
    </submittedName>
</protein>
<proteinExistence type="predicted"/>
<feature type="region of interest" description="Disordered" evidence="1">
    <location>
        <begin position="433"/>
        <end position="488"/>
    </location>
</feature>
<feature type="compositionally biased region" description="Basic residues" evidence="1">
    <location>
        <begin position="441"/>
        <end position="488"/>
    </location>
</feature>
<evidence type="ECO:0000256" key="2">
    <source>
        <dbReference type="SAM" id="Phobius"/>
    </source>
</evidence>
<keyword evidence="2" id="KW-1133">Transmembrane helix</keyword>
<reference evidence="3" key="1">
    <citation type="journal article" date="2020" name="Nature">
        <title>Giant virus diversity and host interactions through global metagenomics.</title>
        <authorList>
            <person name="Schulz F."/>
            <person name="Roux S."/>
            <person name="Paez-Espino D."/>
            <person name="Jungbluth S."/>
            <person name="Walsh D.A."/>
            <person name="Denef V.J."/>
            <person name="McMahon K.D."/>
            <person name="Konstantinidis K.T."/>
            <person name="Eloe-Fadrosh E.A."/>
            <person name="Kyrpides N.C."/>
            <person name="Woyke T."/>
        </authorList>
    </citation>
    <scope>NUCLEOTIDE SEQUENCE</scope>
    <source>
        <strain evidence="3">GVMAG-M-3300024258-14</strain>
    </source>
</reference>
<dbReference type="EMBL" id="MN740210">
    <property type="protein sequence ID" value="QHT93771.1"/>
    <property type="molecule type" value="Genomic_DNA"/>
</dbReference>
<organism evidence="3">
    <name type="scientific">viral metagenome</name>
    <dbReference type="NCBI Taxonomy" id="1070528"/>
    <lineage>
        <taxon>unclassified sequences</taxon>
        <taxon>metagenomes</taxon>
        <taxon>organismal metagenomes</taxon>
    </lineage>
</organism>
<dbReference type="AlphaFoldDB" id="A0A6C0IKL0"/>